<evidence type="ECO:0008006" key="4">
    <source>
        <dbReference type="Google" id="ProtNLM"/>
    </source>
</evidence>
<evidence type="ECO:0000256" key="1">
    <source>
        <dbReference type="SAM" id="SignalP"/>
    </source>
</evidence>
<keyword evidence="1" id="KW-0732">Signal</keyword>
<accession>A0A177N9M0</accession>
<dbReference type="RefSeq" id="WP_064041051.1">
    <property type="nucleotide sequence ID" value="NZ_LUUJ01000087.1"/>
</dbReference>
<proteinExistence type="predicted"/>
<name>A0A177N9M0_9GAMM</name>
<reference evidence="2 3" key="1">
    <citation type="submission" date="2016-03" db="EMBL/GenBank/DDBJ databases">
        <authorList>
            <person name="Ploux O."/>
        </authorList>
    </citation>
    <scope>NUCLEOTIDE SEQUENCE [LARGE SCALE GENOMIC DNA]</scope>
    <source>
        <strain evidence="2 3">R-45378</strain>
    </source>
</reference>
<feature type="chain" id="PRO_5008068893" description="Multidrug transporter" evidence="1">
    <location>
        <begin position="20"/>
        <end position="101"/>
    </location>
</feature>
<gene>
    <name evidence="2" type="ORF">A1507_14930</name>
</gene>
<organism evidence="2 3">
    <name type="scientific">Methylomonas koyamae</name>
    <dbReference type="NCBI Taxonomy" id="702114"/>
    <lineage>
        <taxon>Bacteria</taxon>
        <taxon>Pseudomonadati</taxon>
        <taxon>Pseudomonadota</taxon>
        <taxon>Gammaproteobacteria</taxon>
        <taxon>Methylococcales</taxon>
        <taxon>Methylococcaceae</taxon>
        <taxon>Methylomonas</taxon>
    </lineage>
</organism>
<feature type="signal peptide" evidence="1">
    <location>
        <begin position="1"/>
        <end position="19"/>
    </location>
</feature>
<protein>
    <recommendedName>
        <fullName evidence="4">Multidrug transporter</fullName>
    </recommendedName>
</protein>
<dbReference type="Proteomes" id="UP000077857">
    <property type="component" value="Unassembled WGS sequence"/>
</dbReference>
<dbReference type="EMBL" id="LUUJ01000087">
    <property type="protein sequence ID" value="OAI14585.1"/>
    <property type="molecule type" value="Genomic_DNA"/>
</dbReference>
<sequence>MHKAVALSLLLLAAAPLAAEERTPTGAFLVDVVVARPAGLIATLVGSALFAAVSPLTAFAAIAPPHDAFAIGAEALVLTPARFTFARPVGVFTPDPSDRYN</sequence>
<dbReference type="AlphaFoldDB" id="A0A177N9M0"/>
<evidence type="ECO:0000313" key="3">
    <source>
        <dbReference type="Proteomes" id="UP000077857"/>
    </source>
</evidence>
<comment type="caution">
    <text evidence="2">The sequence shown here is derived from an EMBL/GenBank/DDBJ whole genome shotgun (WGS) entry which is preliminary data.</text>
</comment>
<evidence type="ECO:0000313" key="2">
    <source>
        <dbReference type="EMBL" id="OAI14585.1"/>
    </source>
</evidence>
<dbReference type="OrthoDB" id="332175at2"/>